<evidence type="ECO:0000256" key="1">
    <source>
        <dbReference type="SAM" id="Phobius"/>
    </source>
</evidence>
<keyword evidence="1" id="KW-0472">Membrane</keyword>
<dbReference type="EMBL" id="HBUF01200142">
    <property type="protein sequence ID" value="CAG6661596.1"/>
    <property type="molecule type" value="Transcribed_RNA"/>
</dbReference>
<organism evidence="2">
    <name type="scientific">Cacopsylla melanoneura</name>
    <dbReference type="NCBI Taxonomy" id="428564"/>
    <lineage>
        <taxon>Eukaryota</taxon>
        <taxon>Metazoa</taxon>
        <taxon>Ecdysozoa</taxon>
        <taxon>Arthropoda</taxon>
        <taxon>Hexapoda</taxon>
        <taxon>Insecta</taxon>
        <taxon>Pterygota</taxon>
        <taxon>Neoptera</taxon>
        <taxon>Paraneoptera</taxon>
        <taxon>Hemiptera</taxon>
        <taxon>Sternorrhyncha</taxon>
        <taxon>Psylloidea</taxon>
        <taxon>Psyllidae</taxon>
        <taxon>Psyllinae</taxon>
        <taxon>Cacopsylla</taxon>
    </lineage>
</organism>
<protein>
    <submittedName>
        <fullName evidence="2">Uncharacterized protein</fullName>
    </submittedName>
</protein>
<keyword evidence="1" id="KW-0812">Transmembrane</keyword>
<dbReference type="AlphaFoldDB" id="A0A8D8S259"/>
<keyword evidence="1" id="KW-1133">Transmembrane helix</keyword>
<feature type="transmembrane region" description="Helical" evidence="1">
    <location>
        <begin position="60"/>
        <end position="81"/>
    </location>
</feature>
<proteinExistence type="predicted"/>
<evidence type="ECO:0000313" key="2">
    <source>
        <dbReference type="EMBL" id="CAG6661596.1"/>
    </source>
</evidence>
<reference evidence="2" key="1">
    <citation type="submission" date="2021-05" db="EMBL/GenBank/DDBJ databases">
        <authorList>
            <person name="Alioto T."/>
            <person name="Alioto T."/>
            <person name="Gomez Garrido J."/>
        </authorList>
    </citation>
    <scope>NUCLEOTIDE SEQUENCE</scope>
</reference>
<sequence>MSRSFYLINISVYSPVVRLDTFLTNPNFLHYEDLKDCFTKCLRPWDFRIVWHCRRTMKSFLWIFTLICLILDNVRGFRILVLCPHISRSHFTIFEAIAKVSRSVLSK</sequence>
<name>A0A8D8S259_9HEMI</name>
<accession>A0A8D8S259</accession>